<reference evidence="1" key="3">
    <citation type="submission" date="2025-09" db="UniProtKB">
        <authorList>
            <consortium name="Ensembl"/>
        </authorList>
    </citation>
    <scope>IDENTIFICATION</scope>
</reference>
<reference evidence="1 2" key="1">
    <citation type="submission" date="2019-05" db="EMBL/GenBank/DDBJ databases">
        <title>A Chromosome-scale Meerkat (S. suricatta) Genome Assembly.</title>
        <authorList>
            <person name="Dudchenko O."/>
            <person name="Lieberman Aiden E."/>
            <person name="Tung J."/>
            <person name="Barreiro L.B."/>
            <person name="Clutton-Brock T.H."/>
        </authorList>
    </citation>
    <scope>NUCLEOTIDE SEQUENCE [LARGE SCALE GENOMIC DNA]</scope>
</reference>
<organism evidence="1 2">
    <name type="scientific">Suricata suricatta</name>
    <name type="common">Meerkat</name>
    <dbReference type="NCBI Taxonomy" id="37032"/>
    <lineage>
        <taxon>Eukaryota</taxon>
        <taxon>Metazoa</taxon>
        <taxon>Chordata</taxon>
        <taxon>Craniata</taxon>
        <taxon>Vertebrata</taxon>
        <taxon>Euteleostomi</taxon>
        <taxon>Mammalia</taxon>
        <taxon>Eutheria</taxon>
        <taxon>Laurasiatheria</taxon>
        <taxon>Carnivora</taxon>
        <taxon>Feliformia</taxon>
        <taxon>Herpestidae</taxon>
        <taxon>Suricata</taxon>
    </lineage>
</organism>
<protein>
    <submittedName>
        <fullName evidence="1">Arylformamidase</fullName>
    </submittedName>
</protein>
<sequence>GMDVPGRCHRVEAPWKKLSKEELEKQYSPSRWVTRRGAEEALRTYSQIGDEALPFCVFIHGGYWQSGRPCAEEGGTPRLRNSTMWITLKSSGS</sequence>
<reference evidence="1" key="2">
    <citation type="submission" date="2025-08" db="UniProtKB">
        <authorList>
            <consortium name="Ensembl"/>
        </authorList>
    </citation>
    <scope>IDENTIFICATION</scope>
</reference>
<keyword evidence="2" id="KW-1185">Reference proteome</keyword>
<evidence type="ECO:0000313" key="1">
    <source>
        <dbReference type="Ensembl" id="ENSSSUP00005034064.1"/>
    </source>
</evidence>
<dbReference type="AlphaFoldDB" id="A0A673VAX7"/>
<evidence type="ECO:0000313" key="2">
    <source>
        <dbReference type="Proteomes" id="UP000472268"/>
    </source>
</evidence>
<proteinExistence type="predicted"/>
<name>A0A673VAX7_SURSU</name>
<accession>A0A673VAX7</accession>
<dbReference type="Ensembl" id="ENSSSUT00005038824.1">
    <property type="protein sequence ID" value="ENSSSUP00005034064.1"/>
    <property type="gene ID" value="ENSSSUG00005021892.1"/>
</dbReference>
<gene>
    <name evidence="1" type="primary">AFMID</name>
</gene>
<dbReference type="Proteomes" id="UP000472268">
    <property type="component" value="Chromosome 17"/>
</dbReference>